<dbReference type="EMBL" id="JACNJD010000289">
    <property type="protein sequence ID" value="MBC8178570.1"/>
    <property type="molecule type" value="Genomic_DNA"/>
</dbReference>
<sequence>MGGKKGKADVNSITIKGIVVPVDWDGKGRVIGVAISTFNEDEYLVDRNEKGADLMRFIRMEVEISGILRREENRHMVTVKEILS</sequence>
<dbReference type="Proteomes" id="UP000650524">
    <property type="component" value="Unassembled WGS sequence"/>
</dbReference>
<protein>
    <submittedName>
        <fullName evidence="1">Uncharacterized protein</fullName>
    </submittedName>
</protein>
<dbReference type="AlphaFoldDB" id="A0A8J6N3K8"/>
<organism evidence="1 2">
    <name type="scientific">Candidatus Desulfacyla euxinica</name>
    <dbReference type="NCBI Taxonomy" id="2841693"/>
    <lineage>
        <taxon>Bacteria</taxon>
        <taxon>Deltaproteobacteria</taxon>
        <taxon>Candidatus Desulfacyla</taxon>
    </lineage>
</organism>
<comment type="caution">
    <text evidence="1">The sequence shown here is derived from an EMBL/GenBank/DDBJ whole genome shotgun (WGS) entry which is preliminary data.</text>
</comment>
<accession>A0A8J6N3K8</accession>
<proteinExistence type="predicted"/>
<gene>
    <name evidence="1" type="ORF">H8E19_14285</name>
</gene>
<evidence type="ECO:0000313" key="1">
    <source>
        <dbReference type="EMBL" id="MBC8178570.1"/>
    </source>
</evidence>
<name>A0A8J6N3K8_9DELT</name>
<reference evidence="1 2" key="1">
    <citation type="submission" date="2020-08" db="EMBL/GenBank/DDBJ databases">
        <title>Bridging the membrane lipid divide: bacteria of the FCB group superphylum have the potential to synthesize archaeal ether lipids.</title>
        <authorList>
            <person name="Villanueva L."/>
            <person name="Von Meijenfeldt F.A.B."/>
            <person name="Westbye A.B."/>
            <person name="Yadav S."/>
            <person name="Hopmans E.C."/>
            <person name="Dutilh B.E."/>
            <person name="Sinninghe Damste J.S."/>
        </authorList>
    </citation>
    <scope>NUCLEOTIDE SEQUENCE [LARGE SCALE GENOMIC DNA]</scope>
    <source>
        <strain evidence="1">NIOZ-UU27</strain>
    </source>
</reference>
<evidence type="ECO:0000313" key="2">
    <source>
        <dbReference type="Proteomes" id="UP000650524"/>
    </source>
</evidence>